<comment type="subunit">
    <text evidence="5">G proteins are composed of 3 units; alpha, beta and gamma.</text>
</comment>
<comment type="similarity">
    <text evidence="1 5">Belongs to the G protein gamma family.</text>
</comment>
<feature type="domain" description="G protein gamma" evidence="6">
    <location>
        <begin position="5"/>
        <end position="63"/>
    </location>
</feature>
<dbReference type="PRINTS" id="PR00321">
    <property type="entry name" value="GPROTEING"/>
</dbReference>
<evidence type="ECO:0000256" key="4">
    <source>
        <dbReference type="ARBA" id="ARBA00023224"/>
    </source>
</evidence>
<dbReference type="GO" id="GO:0031681">
    <property type="term" value="F:G-protein beta-subunit binding"/>
    <property type="evidence" value="ECO:0007669"/>
    <property type="project" value="InterPro"/>
</dbReference>
<sequence>MTFLYNNSVVQAQKLIHQLRIEISLTAVDLVQYCQEHKRCDPLLTGINSSMNPFKDKKSCAFFVLLFPPQQNDRMNIPKKPHMGVYK</sequence>
<dbReference type="AlphaFoldDB" id="A0A3B4BES4"/>
<keyword evidence="5" id="KW-0449">Lipoprotein</keyword>
<evidence type="ECO:0000256" key="2">
    <source>
        <dbReference type="ARBA" id="ARBA00022475"/>
    </source>
</evidence>
<comment type="subcellular location">
    <subcellularLocation>
        <location evidence="5">Cell membrane</location>
        <topology evidence="5">Lipid-anchor</topology>
        <orientation evidence="5">Cytoplasmic side</orientation>
    </subcellularLocation>
</comment>
<evidence type="ECO:0000256" key="1">
    <source>
        <dbReference type="ARBA" id="ARBA00007431"/>
    </source>
</evidence>
<protein>
    <recommendedName>
        <fullName evidence="5">Guanine nucleotide-binding protein subunit gamma</fullName>
    </recommendedName>
</protein>
<keyword evidence="2 5" id="KW-1003">Cell membrane</keyword>
<reference evidence="7" key="2">
    <citation type="submission" date="2025-09" db="UniProtKB">
        <authorList>
            <consortium name="Ensembl"/>
        </authorList>
    </citation>
    <scope>IDENTIFICATION</scope>
</reference>
<dbReference type="SMART" id="SM01224">
    <property type="entry name" value="G_gamma"/>
    <property type="match status" value="1"/>
</dbReference>
<evidence type="ECO:0000256" key="5">
    <source>
        <dbReference type="RuleBase" id="RU004973"/>
    </source>
</evidence>
<keyword evidence="4 5" id="KW-0807">Transducer</keyword>
<dbReference type="GO" id="GO:0007186">
    <property type="term" value="P:G protein-coupled receptor signaling pathway"/>
    <property type="evidence" value="ECO:0007669"/>
    <property type="project" value="InterPro"/>
</dbReference>
<dbReference type="PANTHER" id="PTHR13809">
    <property type="entry name" value="GUANINE NUCLEOTIDE-BINDING PROTEIN GAMMA SUBUNIT"/>
    <property type="match status" value="1"/>
</dbReference>
<dbReference type="Gene3D" id="4.10.260.10">
    <property type="entry name" value="Transducin (heterotrimeric G protein), gamma chain"/>
    <property type="match status" value="1"/>
</dbReference>
<keyword evidence="3 5" id="KW-0472">Membrane</keyword>
<dbReference type="STRING" id="409849.ENSPMGP00000028318"/>
<dbReference type="InterPro" id="IPR015898">
    <property type="entry name" value="G-protein_gamma-like_dom"/>
</dbReference>
<evidence type="ECO:0000313" key="8">
    <source>
        <dbReference type="Proteomes" id="UP000261520"/>
    </source>
</evidence>
<dbReference type="InterPro" id="IPR001770">
    <property type="entry name" value="G-protein_gamma"/>
</dbReference>
<evidence type="ECO:0000259" key="6">
    <source>
        <dbReference type="PROSITE" id="PS50058"/>
    </source>
</evidence>
<dbReference type="InterPro" id="IPR036284">
    <property type="entry name" value="GGL_sf"/>
</dbReference>
<evidence type="ECO:0000313" key="7">
    <source>
        <dbReference type="Ensembl" id="ENSPMGP00000028318.1"/>
    </source>
</evidence>
<name>A0A3B4BES4_9GOBI</name>
<proteinExistence type="inferred from homology"/>
<dbReference type="SUPFAM" id="SSF48670">
    <property type="entry name" value="Transducin (heterotrimeric G protein), gamma chain"/>
    <property type="match status" value="1"/>
</dbReference>
<accession>A0A3B4BES4</accession>
<dbReference type="PROSITE" id="PS50058">
    <property type="entry name" value="G_PROTEIN_GAMMA"/>
    <property type="match status" value="1"/>
</dbReference>
<keyword evidence="8" id="KW-1185">Reference proteome</keyword>
<dbReference type="Proteomes" id="UP000261520">
    <property type="component" value="Unplaced"/>
</dbReference>
<dbReference type="Pfam" id="PF00631">
    <property type="entry name" value="G-gamma"/>
    <property type="match status" value="1"/>
</dbReference>
<dbReference type="GO" id="GO:0005834">
    <property type="term" value="C:heterotrimeric G-protein complex"/>
    <property type="evidence" value="ECO:0007669"/>
    <property type="project" value="InterPro"/>
</dbReference>
<reference evidence="7" key="1">
    <citation type="submission" date="2025-08" db="UniProtKB">
        <authorList>
            <consortium name="Ensembl"/>
        </authorList>
    </citation>
    <scope>IDENTIFICATION</scope>
</reference>
<organism evidence="7 8">
    <name type="scientific">Periophthalmus magnuspinnatus</name>
    <dbReference type="NCBI Taxonomy" id="409849"/>
    <lineage>
        <taxon>Eukaryota</taxon>
        <taxon>Metazoa</taxon>
        <taxon>Chordata</taxon>
        <taxon>Craniata</taxon>
        <taxon>Vertebrata</taxon>
        <taxon>Euteleostomi</taxon>
        <taxon>Actinopterygii</taxon>
        <taxon>Neopterygii</taxon>
        <taxon>Teleostei</taxon>
        <taxon>Neoteleostei</taxon>
        <taxon>Acanthomorphata</taxon>
        <taxon>Gobiaria</taxon>
        <taxon>Gobiiformes</taxon>
        <taxon>Gobioidei</taxon>
        <taxon>Gobiidae</taxon>
        <taxon>Oxudercinae</taxon>
        <taxon>Periophthalmus</taxon>
    </lineage>
</organism>
<dbReference type="SMART" id="SM00224">
    <property type="entry name" value="GGL"/>
    <property type="match status" value="1"/>
</dbReference>
<dbReference type="Ensembl" id="ENSPMGT00000030148.1">
    <property type="protein sequence ID" value="ENSPMGP00000028318.1"/>
    <property type="gene ID" value="ENSPMGG00000022794.1"/>
</dbReference>
<evidence type="ECO:0000256" key="3">
    <source>
        <dbReference type="ARBA" id="ARBA00023136"/>
    </source>
</evidence>
<comment type="function">
    <text evidence="5">Guanine nucleotide-binding proteins (G proteins) are involved as a modulator or transducer in various transmembrane signaling systems. The beta and gamma chains are required for the GTPase activity, for replacement of GDP by GTP, and for G protein-effector interaction.</text>
</comment>